<dbReference type="EMBL" id="JAJEPS010000040">
    <property type="protein sequence ID" value="MCC2127881.1"/>
    <property type="molecule type" value="Genomic_DNA"/>
</dbReference>
<feature type="domain" description="Radical SAM core" evidence="11">
    <location>
        <begin position="14"/>
        <end position="278"/>
    </location>
</feature>
<evidence type="ECO:0000256" key="6">
    <source>
        <dbReference type="ARBA" id="ARBA00023002"/>
    </source>
</evidence>
<dbReference type="InterPro" id="IPR013785">
    <property type="entry name" value="Aldolase_TIM"/>
</dbReference>
<evidence type="ECO:0000259" key="11">
    <source>
        <dbReference type="PROSITE" id="PS51918"/>
    </source>
</evidence>
<dbReference type="InterPro" id="IPR058240">
    <property type="entry name" value="rSAM_sf"/>
</dbReference>
<dbReference type="InterPro" id="IPR001989">
    <property type="entry name" value="Radical_activat_CS"/>
</dbReference>
<evidence type="ECO:0000256" key="9">
    <source>
        <dbReference type="ARBA" id="ARBA00047365"/>
    </source>
</evidence>
<dbReference type="SFLD" id="SFLDS00029">
    <property type="entry name" value="Radical_SAM"/>
    <property type="match status" value="1"/>
</dbReference>
<evidence type="ECO:0000256" key="1">
    <source>
        <dbReference type="ARBA" id="ARBA00001966"/>
    </source>
</evidence>
<evidence type="ECO:0000313" key="12">
    <source>
        <dbReference type="EMBL" id="MCC2127881.1"/>
    </source>
</evidence>
<dbReference type="NCBIfam" id="TIGR04041">
    <property type="entry name" value="activase_YjjW"/>
    <property type="match status" value="1"/>
</dbReference>
<proteinExistence type="inferred from homology"/>
<evidence type="ECO:0000259" key="10">
    <source>
        <dbReference type="PROSITE" id="PS51379"/>
    </source>
</evidence>
<feature type="domain" description="4Fe-4S ferredoxin-type" evidence="10">
    <location>
        <begin position="32"/>
        <end position="64"/>
    </location>
</feature>
<keyword evidence="13" id="KW-1185">Reference proteome</keyword>
<dbReference type="RefSeq" id="WP_118769854.1">
    <property type="nucleotide sequence ID" value="NZ_JAJEPS010000040.1"/>
</dbReference>
<dbReference type="InterPro" id="IPR007197">
    <property type="entry name" value="rSAM"/>
</dbReference>
<evidence type="ECO:0000256" key="3">
    <source>
        <dbReference type="ARBA" id="ARBA00022485"/>
    </source>
</evidence>
<dbReference type="GO" id="GO:0016491">
    <property type="term" value="F:oxidoreductase activity"/>
    <property type="evidence" value="ECO:0007669"/>
    <property type="project" value="UniProtKB-KW"/>
</dbReference>
<dbReference type="InterPro" id="IPR040074">
    <property type="entry name" value="BssD/PflA/YjjW"/>
</dbReference>
<dbReference type="SFLD" id="SFLDF00392">
    <property type="entry name" value="YjjI_activase"/>
    <property type="match status" value="1"/>
</dbReference>
<keyword evidence="3" id="KW-0004">4Fe-4S</keyword>
<accession>A0AAE3DDM2</accession>
<keyword evidence="4" id="KW-0949">S-adenosyl-L-methionine</keyword>
<protein>
    <submittedName>
        <fullName evidence="12">YjjW family glycine radical enzyme activase</fullName>
    </submittedName>
</protein>
<dbReference type="Gene3D" id="3.20.20.70">
    <property type="entry name" value="Aldolase class I"/>
    <property type="match status" value="1"/>
</dbReference>
<dbReference type="CDD" id="cd01335">
    <property type="entry name" value="Radical_SAM"/>
    <property type="match status" value="1"/>
</dbReference>
<dbReference type="PROSITE" id="PS01087">
    <property type="entry name" value="RADICAL_ACTIVATING"/>
    <property type="match status" value="1"/>
</dbReference>
<name>A0AAE3DDM2_9FIRM</name>
<comment type="catalytic activity">
    <reaction evidence="9">
        <text>glycyl-[protein] + reduced [flavodoxin] + S-adenosyl-L-methionine = glycin-2-yl radical-[protein] + semiquinone [flavodoxin] + 5'-deoxyadenosine + L-methionine + H(+)</text>
        <dbReference type="Rhea" id="RHEA:61976"/>
        <dbReference type="Rhea" id="RHEA-COMP:10622"/>
        <dbReference type="Rhea" id="RHEA-COMP:14480"/>
        <dbReference type="Rhea" id="RHEA-COMP:15993"/>
        <dbReference type="Rhea" id="RHEA-COMP:15994"/>
        <dbReference type="ChEBI" id="CHEBI:15378"/>
        <dbReference type="ChEBI" id="CHEBI:17319"/>
        <dbReference type="ChEBI" id="CHEBI:29947"/>
        <dbReference type="ChEBI" id="CHEBI:32722"/>
        <dbReference type="ChEBI" id="CHEBI:57618"/>
        <dbReference type="ChEBI" id="CHEBI:57844"/>
        <dbReference type="ChEBI" id="CHEBI:59789"/>
        <dbReference type="ChEBI" id="CHEBI:140311"/>
    </reaction>
</comment>
<evidence type="ECO:0000256" key="5">
    <source>
        <dbReference type="ARBA" id="ARBA00022723"/>
    </source>
</evidence>
<evidence type="ECO:0000256" key="4">
    <source>
        <dbReference type="ARBA" id="ARBA00022691"/>
    </source>
</evidence>
<keyword evidence="6" id="KW-0560">Oxidoreductase</keyword>
<organism evidence="12 13">
    <name type="scientific">Hominiventricola filiformis</name>
    <dbReference type="NCBI Taxonomy" id="2885352"/>
    <lineage>
        <taxon>Bacteria</taxon>
        <taxon>Bacillati</taxon>
        <taxon>Bacillota</taxon>
        <taxon>Clostridia</taxon>
        <taxon>Lachnospirales</taxon>
        <taxon>Lachnospiraceae</taxon>
        <taxon>Hominiventricola</taxon>
    </lineage>
</organism>
<dbReference type="PANTHER" id="PTHR30352:SF13">
    <property type="entry name" value="GLYCYL-RADICAL ENZYME ACTIVATING ENZYME YJJW-RELATED"/>
    <property type="match status" value="1"/>
</dbReference>
<dbReference type="GO" id="GO:0051539">
    <property type="term" value="F:4 iron, 4 sulfur cluster binding"/>
    <property type="evidence" value="ECO:0007669"/>
    <property type="project" value="UniProtKB-KW"/>
</dbReference>
<dbReference type="InterPro" id="IPR034457">
    <property type="entry name" value="Organic_radical-activating"/>
</dbReference>
<dbReference type="PROSITE" id="PS51918">
    <property type="entry name" value="RADICAL_SAM"/>
    <property type="match status" value="1"/>
</dbReference>
<feature type="domain" description="4Fe-4S ferredoxin-type" evidence="10">
    <location>
        <begin position="65"/>
        <end position="94"/>
    </location>
</feature>
<dbReference type="Proteomes" id="UP001198220">
    <property type="component" value="Unassembled WGS sequence"/>
</dbReference>
<keyword evidence="8" id="KW-0411">Iron-sulfur</keyword>
<evidence type="ECO:0000256" key="7">
    <source>
        <dbReference type="ARBA" id="ARBA00023004"/>
    </source>
</evidence>
<sequence>MKAVVNRIIPFSSVDGPGNRTAIFLQGCNINCKYCHNPETRKMCVQCGTCVKNCPAGALSMGTDGKVKFDPAKCVQCDTCIHVCPNDSSPRTCEMTPEEVYERVKKQIPFIRGISVSGGECMLQPEFLTELFRLAKKDGLGTLIDSNGMVPFENYPELMEVADGVMLDIKAFEAEEHKKVTGYTNEMVLQNAVYLAKTSKLYEVRAVIVPDLYDTEKSVREIGDFLAPYLKINDIRVKIIAYRPMGVREEYSHFQVPGQDYLAHLGKIMEEKGFTHVTLI</sequence>
<dbReference type="Gene3D" id="3.30.70.20">
    <property type="match status" value="1"/>
</dbReference>
<dbReference type="SUPFAM" id="SSF102114">
    <property type="entry name" value="Radical SAM enzymes"/>
    <property type="match status" value="1"/>
</dbReference>
<dbReference type="InterPro" id="IPR023912">
    <property type="entry name" value="YjjW_bact"/>
</dbReference>
<reference evidence="12 13" key="1">
    <citation type="submission" date="2021-10" db="EMBL/GenBank/DDBJ databases">
        <title>Anaerobic single-cell dispensing facilitates the cultivation of human gut bacteria.</title>
        <authorList>
            <person name="Afrizal A."/>
        </authorList>
    </citation>
    <scope>NUCLEOTIDE SEQUENCE [LARGE SCALE GENOMIC DNA]</scope>
    <source>
        <strain evidence="12 13">CLA-AA-H276</strain>
    </source>
</reference>
<keyword evidence="5" id="KW-0479">Metal-binding</keyword>
<keyword evidence="7" id="KW-0408">Iron</keyword>
<dbReference type="PIRSF" id="PIRSF000371">
    <property type="entry name" value="PFL_act_enz"/>
    <property type="match status" value="1"/>
</dbReference>
<dbReference type="InterPro" id="IPR017900">
    <property type="entry name" value="4Fe4S_Fe_S_CS"/>
</dbReference>
<dbReference type="PROSITE" id="PS00198">
    <property type="entry name" value="4FE4S_FER_1"/>
    <property type="match status" value="1"/>
</dbReference>
<evidence type="ECO:0000313" key="13">
    <source>
        <dbReference type="Proteomes" id="UP001198220"/>
    </source>
</evidence>
<evidence type="ECO:0000256" key="8">
    <source>
        <dbReference type="ARBA" id="ARBA00023014"/>
    </source>
</evidence>
<dbReference type="Pfam" id="PF00037">
    <property type="entry name" value="Fer4"/>
    <property type="match status" value="2"/>
</dbReference>
<dbReference type="InterPro" id="IPR017896">
    <property type="entry name" value="4Fe4S_Fe-S-bd"/>
</dbReference>
<dbReference type="AlphaFoldDB" id="A0AAE3DDM2"/>
<dbReference type="SFLD" id="SFLDG01118">
    <property type="entry name" value="activating_enzymes__group_2"/>
    <property type="match status" value="1"/>
</dbReference>
<dbReference type="SUPFAM" id="SSF54862">
    <property type="entry name" value="4Fe-4S ferredoxins"/>
    <property type="match status" value="1"/>
</dbReference>
<comment type="cofactor">
    <cofactor evidence="1">
        <name>[4Fe-4S] cluster</name>
        <dbReference type="ChEBI" id="CHEBI:49883"/>
    </cofactor>
</comment>
<dbReference type="Pfam" id="PF04055">
    <property type="entry name" value="Radical_SAM"/>
    <property type="match status" value="1"/>
</dbReference>
<comment type="similarity">
    <text evidence="2">Belongs to the organic radical-activating enzymes family.</text>
</comment>
<gene>
    <name evidence="12" type="ORF">LKD36_17250</name>
</gene>
<dbReference type="PANTHER" id="PTHR30352">
    <property type="entry name" value="PYRUVATE FORMATE-LYASE-ACTIVATING ENZYME"/>
    <property type="match status" value="1"/>
</dbReference>
<comment type="caution">
    <text evidence="12">The sequence shown here is derived from an EMBL/GenBank/DDBJ whole genome shotgun (WGS) entry which is preliminary data.</text>
</comment>
<dbReference type="SFLD" id="SFLDG01066">
    <property type="entry name" value="organic_radical-activating_enz"/>
    <property type="match status" value="1"/>
</dbReference>
<evidence type="ECO:0000256" key="2">
    <source>
        <dbReference type="ARBA" id="ARBA00009777"/>
    </source>
</evidence>
<dbReference type="GO" id="GO:0046872">
    <property type="term" value="F:metal ion binding"/>
    <property type="evidence" value="ECO:0007669"/>
    <property type="project" value="UniProtKB-KW"/>
</dbReference>
<dbReference type="PROSITE" id="PS51379">
    <property type="entry name" value="4FE4S_FER_2"/>
    <property type="match status" value="2"/>
</dbReference>
<dbReference type="InterPro" id="IPR012839">
    <property type="entry name" value="Organic_radical_activase"/>
</dbReference>